<dbReference type="EMBL" id="JH993007">
    <property type="protein sequence ID" value="EKX44003.1"/>
    <property type="molecule type" value="Genomic_DNA"/>
</dbReference>
<keyword evidence="9" id="KW-0472">Membrane</keyword>
<dbReference type="GO" id="GO:0045039">
    <property type="term" value="P:protein insertion into mitochondrial inner membrane"/>
    <property type="evidence" value="ECO:0007669"/>
    <property type="project" value="UniProtKB-ARBA"/>
</dbReference>
<dbReference type="RefSeq" id="XP_005830983.1">
    <property type="nucleotide sequence ID" value="XM_005830926.1"/>
</dbReference>
<keyword evidence="2 9" id="KW-0813">Transport</keyword>
<dbReference type="InterPro" id="IPR035427">
    <property type="entry name" value="Tim10-like_dom_sf"/>
</dbReference>
<dbReference type="Gene3D" id="1.10.287.810">
    <property type="entry name" value="Mitochondrial import inner membrane translocase subunit tim13 like domains"/>
    <property type="match status" value="1"/>
</dbReference>
<evidence type="ECO:0000256" key="9">
    <source>
        <dbReference type="RuleBase" id="RU367043"/>
    </source>
</evidence>
<keyword evidence="9" id="KW-0143">Chaperone</keyword>
<protein>
    <recommendedName>
        <fullName evidence="9">Mitochondrial import inner membrane translocase subunit</fullName>
    </recommendedName>
</protein>
<evidence type="ECO:0000256" key="3">
    <source>
        <dbReference type="ARBA" id="ARBA00022723"/>
    </source>
</evidence>
<gene>
    <name evidence="11" type="ORF">GUITHDRAFT_153126</name>
</gene>
<evidence type="ECO:0000256" key="1">
    <source>
        <dbReference type="ARBA" id="ARBA00006720"/>
    </source>
</evidence>
<dbReference type="HOGENOM" id="CLU_162151_1_0_1"/>
<dbReference type="KEGG" id="gtt:GUITHDRAFT_153126"/>
<dbReference type="OrthoDB" id="274922at2759"/>
<dbReference type="STRING" id="905079.L1J635"/>
<dbReference type="SUPFAM" id="SSF144122">
    <property type="entry name" value="Tim10-like"/>
    <property type="match status" value="1"/>
</dbReference>
<dbReference type="OMA" id="HEMEAMT"/>
<proteinExistence type="inferred from homology"/>
<dbReference type="PANTHER" id="PTHR11038:SF16">
    <property type="entry name" value="MITOCHONDRIAL IMPORT INNER MEMBRANE TRANSLOCASE SUBUNIT TIM10"/>
    <property type="match status" value="1"/>
</dbReference>
<keyword evidence="7 9" id="KW-0496">Mitochondrion</keyword>
<evidence type="ECO:0000259" key="10">
    <source>
        <dbReference type="Pfam" id="PF02953"/>
    </source>
</evidence>
<evidence type="ECO:0000256" key="6">
    <source>
        <dbReference type="ARBA" id="ARBA00023010"/>
    </source>
</evidence>
<evidence type="ECO:0000313" key="12">
    <source>
        <dbReference type="EnsemblProtists" id="EKX44003"/>
    </source>
</evidence>
<reference evidence="13" key="2">
    <citation type="submission" date="2012-11" db="EMBL/GenBank/DDBJ databases">
        <authorList>
            <person name="Kuo A."/>
            <person name="Curtis B.A."/>
            <person name="Tanifuji G."/>
            <person name="Burki F."/>
            <person name="Gruber A."/>
            <person name="Irimia M."/>
            <person name="Maruyama S."/>
            <person name="Arias M.C."/>
            <person name="Ball S.G."/>
            <person name="Gile G.H."/>
            <person name="Hirakawa Y."/>
            <person name="Hopkins J.F."/>
            <person name="Rensing S.A."/>
            <person name="Schmutz J."/>
            <person name="Symeonidi A."/>
            <person name="Elias M."/>
            <person name="Eveleigh R.J."/>
            <person name="Herman E.K."/>
            <person name="Klute M.J."/>
            <person name="Nakayama T."/>
            <person name="Obornik M."/>
            <person name="Reyes-Prieto A."/>
            <person name="Armbrust E.V."/>
            <person name="Aves S.J."/>
            <person name="Beiko R.G."/>
            <person name="Coutinho P."/>
            <person name="Dacks J.B."/>
            <person name="Durnford D.G."/>
            <person name="Fast N.M."/>
            <person name="Green B.R."/>
            <person name="Grisdale C."/>
            <person name="Hempe F."/>
            <person name="Henrissat B."/>
            <person name="Hoppner M.P."/>
            <person name="Ishida K.-I."/>
            <person name="Kim E."/>
            <person name="Koreny L."/>
            <person name="Kroth P.G."/>
            <person name="Liu Y."/>
            <person name="Malik S.-B."/>
            <person name="Maier U.G."/>
            <person name="McRose D."/>
            <person name="Mock T."/>
            <person name="Neilson J.A."/>
            <person name="Onodera N.T."/>
            <person name="Poole A.M."/>
            <person name="Pritham E.J."/>
            <person name="Richards T.A."/>
            <person name="Rocap G."/>
            <person name="Roy S.W."/>
            <person name="Sarai C."/>
            <person name="Schaack S."/>
            <person name="Shirato S."/>
            <person name="Slamovits C.H."/>
            <person name="Spencer D.F."/>
            <person name="Suzuki S."/>
            <person name="Worden A.Z."/>
            <person name="Zauner S."/>
            <person name="Barry K."/>
            <person name="Bell C."/>
            <person name="Bharti A.K."/>
            <person name="Crow J.A."/>
            <person name="Grimwood J."/>
            <person name="Kramer R."/>
            <person name="Lindquist E."/>
            <person name="Lucas S."/>
            <person name="Salamov A."/>
            <person name="McFadden G.I."/>
            <person name="Lane C.E."/>
            <person name="Keeling P.J."/>
            <person name="Gray M.W."/>
            <person name="Grigoriev I.V."/>
            <person name="Archibald J.M."/>
        </authorList>
    </citation>
    <scope>NUCLEOTIDE SEQUENCE</scope>
    <source>
        <strain evidence="13">CCMP2712</strain>
    </source>
</reference>
<dbReference type="Proteomes" id="UP000011087">
    <property type="component" value="Unassembled WGS sequence"/>
</dbReference>
<reference evidence="12" key="3">
    <citation type="submission" date="2016-03" db="UniProtKB">
        <authorList>
            <consortium name="EnsemblProtists"/>
        </authorList>
    </citation>
    <scope>IDENTIFICATION</scope>
</reference>
<dbReference type="GO" id="GO:0046872">
    <property type="term" value="F:metal ion binding"/>
    <property type="evidence" value="ECO:0007669"/>
    <property type="project" value="UniProtKB-KW"/>
</dbReference>
<comment type="domain">
    <text evidence="9">The twin CX3C motif contains 4 conserved Cys residues that form 2 disulfide bonds in the mitochondrial intermembrane space.</text>
</comment>
<comment type="subunit">
    <text evidence="9">Heterohexamer.</text>
</comment>
<dbReference type="EnsemblProtists" id="EKX44003">
    <property type="protein sequence ID" value="EKX44003"/>
    <property type="gene ID" value="GUITHDRAFT_153126"/>
</dbReference>
<evidence type="ECO:0000256" key="4">
    <source>
        <dbReference type="ARBA" id="ARBA00022833"/>
    </source>
</evidence>
<comment type="similarity">
    <text evidence="1 9">Belongs to the small Tim family.</text>
</comment>
<reference evidence="11 13" key="1">
    <citation type="journal article" date="2012" name="Nature">
        <title>Algal genomes reveal evolutionary mosaicism and the fate of nucleomorphs.</title>
        <authorList>
            <consortium name="DOE Joint Genome Institute"/>
            <person name="Curtis B.A."/>
            <person name="Tanifuji G."/>
            <person name="Burki F."/>
            <person name="Gruber A."/>
            <person name="Irimia M."/>
            <person name="Maruyama S."/>
            <person name="Arias M.C."/>
            <person name="Ball S.G."/>
            <person name="Gile G.H."/>
            <person name="Hirakawa Y."/>
            <person name="Hopkins J.F."/>
            <person name="Kuo A."/>
            <person name="Rensing S.A."/>
            <person name="Schmutz J."/>
            <person name="Symeonidi A."/>
            <person name="Elias M."/>
            <person name="Eveleigh R.J."/>
            <person name="Herman E.K."/>
            <person name="Klute M.J."/>
            <person name="Nakayama T."/>
            <person name="Obornik M."/>
            <person name="Reyes-Prieto A."/>
            <person name="Armbrust E.V."/>
            <person name="Aves S.J."/>
            <person name="Beiko R.G."/>
            <person name="Coutinho P."/>
            <person name="Dacks J.B."/>
            <person name="Durnford D.G."/>
            <person name="Fast N.M."/>
            <person name="Green B.R."/>
            <person name="Grisdale C.J."/>
            <person name="Hempel F."/>
            <person name="Henrissat B."/>
            <person name="Hoppner M.P."/>
            <person name="Ishida K."/>
            <person name="Kim E."/>
            <person name="Koreny L."/>
            <person name="Kroth P.G."/>
            <person name="Liu Y."/>
            <person name="Malik S.B."/>
            <person name="Maier U.G."/>
            <person name="McRose D."/>
            <person name="Mock T."/>
            <person name="Neilson J.A."/>
            <person name="Onodera N.T."/>
            <person name="Poole A.M."/>
            <person name="Pritham E.J."/>
            <person name="Richards T.A."/>
            <person name="Rocap G."/>
            <person name="Roy S.W."/>
            <person name="Sarai C."/>
            <person name="Schaack S."/>
            <person name="Shirato S."/>
            <person name="Slamovits C.H."/>
            <person name="Spencer D.F."/>
            <person name="Suzuki S."/>
            <person name="Worden A.Z."/>
            <person name="Zauner S."/>
            <person name="Barry K."/>
            <person name="Bell C."/>
            <person name="Bharti A.K."/>
            <person name="Crow J.A."/>
            <person name="Grimwood J."/>
            <person name="Kramer R."/>
            <person name="Lindquist E."/>
            <person name="Lucas S."/>
            <person name="Salamov A."/>
            <person name="McFadden G.I."/>
            <person name="Lane C.E."/>
            <person name="Keeling P.J."/>
            <person name="Gray M.W."/>
            <person name="Grigoriev I.V."/>
            <person name="Archibald J.M."/>
        </authorList>
    </citation>
    <scope>NUCLEOTIDE SEQUENCE</scope>
    <source>
        <strain evidence="11 13">CCMP2712</strain>
    </source>
</reference>
<feature type="domain" description="Tim10-like" evidence="10">
    <location>
        <begin position="26"/>
        <end position="89"/>
    </location>
</feature>
<dbReference type="Pfam" id="PF02953">
    <property type="entry name" value="zf-Tim10_DDP"/>
    <property type="match status" value="1"/>
</dbReference>
<comment type="subcellular location">
    <subcellularLocation>
        <location evidence="9">Mitochondrion inner membrane</location>
        <topology evidence="9">Peripheral membrane protein</topology>
        <orientation evidence="9">Intermembrane side</orientation>
    </subcellularLocation>
</comment>
<dbReference type="PANTHER" id="PTHR11038">
    <property type="entry name" value="MITOCHONDRIAL IMPORT INNER MEMBRANE TRANSLOCASE SUBUNIT TIM10"/>
    <property type="match status" value="1"/>
</dbReference>
<evidence type="ECO:0000313" key="11">
    <source>
        <dbReference type="EMBL" id="EKX44003.1"/>
    </source>
</evidence>
<organism evidence="11">
    <name type="scientific">Guillardia theta (strain CCMP2712)</name>
    <name type="common">Cryptophyte</name>
    <dbReference type="NCBI Taxonomy" id="905079"/>
    <lineage>
        <taxon>Eukaryota</taxon>
        <taxon>Cryptophyceae</taxon>
        <taxon>Pyrenomonadales</taxon>
        <taxon>Geminigeraceae</taxon>
        <taxon>Guillardia</taxon>
    </lineage>
</organism>
<evidence type="ECO:0000313" key="13">
    <source>
        <dbReference type="Proteomes" id="UP000011087"/>
    </source>
</evidence>
<evidence type="ECO:0000256" key="2">
    <source>
        <dbReference type="ARBA" id="ARBA00022448"/>
    </source>
</evidence>
<keyword evidence="3" id="KW-0479">Metal-binding</keyword>
<keyword evidence="6 9" id="KW-0811">Translocation</keyword>
<name>L1J635_GUITC</name>
<dbReference type="InterPro" id="IPR004217">
    <property type="entry name" value="Tim10-like"/>
</dbReference>
<dbReference type="PaxDb" id="55529-EKX44003"/>
<keyword evidence="5 9" id="KW-0653">Protein transport</keyword>
<evidence type="ECO:0000256" key="5">
    <source>
        <dbReference type="ARBA" id="ARBA00022927"/>
    </source>
</evidence>
<sequence>MGWWPFGGGGLSQKQLEEKRQIMTLTNEVEAMGDMFTRMNRRCYDKCLANAVAEGRDYGEELSIDEDKCLVSCASKFVATQQKVGEIFMQEAQAAGN</sequence>
<keyword evidence="4" id="KW-0862">Zinc</keyword>
<keyword evidence="9" id="KW-0999">Mitochondrion inner membrane</keyword>
<evidence type="ECO:0000256" key="8">
    <source>
        <dbReference type="ARBA" id="ARBA00023157"/>
    </source>
</evidence>
<dbReference type="GO" id="GO:0015031">
    <property type="term" value="P:protein transport"/>
    <property type="evidence" value="ECO:0007669"/>
    <property type="project" value="UniProtKB-KW"/>
</dbReference>
<comment type="function">
    <text evidence="9">Mitochondrial intermembrane chaperone that participates in the import and insertion of some multi-pass transmembrane proteins into the mitochondrial inner membrane. Also required for the transfer of beta-barrel precursors from the TOM complex to the sorting and assembly machinery (SAM complex) of the outer membrane. Acts as a chaperone-like protein that protects the hydrophobic precursors from aggregation and guide them through the mitochondrial intermembrane space.</text>
</comment>
<dbReference type="AlphaFoldDB" id="L1J635"/>
<keyword evidence="8 9" id="KW-1015">Disulfide bond</keyword>
<dbReference type="GeneID" id="17300583"/>
<dbReference type="GO" id="GO:0005743">
    <property type="term" value="C:mitochondrial inner membrane"/>
    <property type="evidence" value="ECO:0007669"/>
    <property type="project" value="UniProtKB-SubCell"/>
</dbReference>
<keyword evidence="13" id="KW-1185">Reference proteome</keyword>
<accession>L1J635</accession>
<evidence type="ECO:0000256" key="7">
    <source>
        <dbReference type="ARBA" id="ARBA00023128"/>
    </source>
</evidence>